<feature type="domain" description="Fibronectin type-III" evidence="2">
    <location>
        <begin position="267"/>
        <end position="355"/>
    </location>
</feature>
<dbReference type="CDD" id="cd00063">
    <property type="entry name" value="FN3"/>
    <property type="match status" value="4"/>
</dbReference>
<dbReference type="Proteomes" id="UP001176429">
    <property type="component" value="Unassembled WGS sequence"/>
</dbReference>
<feature type="domain" description="Fibronectin type-III" evidence="2">
    <location>
        <begin position="510"/>
        <end position="604"/>
    </location>
</feature>
<evidence type="ECO:0000313" key="4">
    <source>
        <dbReference type="Proteomes" id="UP001176429"/>
    </source>
</evidence>
<dbReference type="Gene3D" id="2.60.40.10">
    <property type="entry name" value="Immunoglobulins"/>
    <property type="match status" value="5"/>
</dbReference>
<keyword evidence="1" id="KW-0677">Repeat</keyword>
<dbReference type="InterPro" id="IPR003961">
    <property type="entry name" value="FN3_dom"/>
</dbReference>
<dbReference type="PANTHER" id="PTHR46708:SF2">
    <property type="entry name" value="FIBRONECTIN TYPE-III DOMAIN-CONTAINING PROTEIN"/>
    <property type="match status" value="1"/>
</dbReference>
<dbReference type="RefSeq" id="WP_305004949.1">
    <property type="nucleotide sequence ID" value="NZ_JAUQSY010000002.1"/>
</dbReference>
<feature type="domain" description="Fibronectin type-III" evidence="2">
    <location>
        <begin position="981"/>
        <end position="1072"/>
    </location>
</feature>
<organism evidence="3 4">
    <name type="scientific">Hymenobacter aranciens</name>
    <dbReference type="NCBI Taxonomy" id="3063996"/>
    <lineage>
        <taxon>Bacteria</taxon>
        <taxon>Pseudomonadati</taxon>
        <taxon>Bacteroidota</taxon>
        <taxon>Cytophagia</taxon>
        <taxon>Cytophagales</taxon>
        <taxon>Hymenobacteraceae</taxon>
        <taxon>Hymenobacter</taxon>
    </lineage>
</organism>
<evidence type="ECO:0000313" key="3">
    <source>
        <dbReference type="EMBL" id="MDO7873633.1"/>
    </source>
</evidence>
<dbReference type="Pfam" id="PF00041">
    <property type="entry name" value="fn3"/>
    <property type="match status" value="2"/>
</dbReference>
<dbReference type="InterPro" id="IPR026444">
    <property type="entry name" value="Secre_tail"/>
</dbReference>
<proteinExistence type="predicted"/>
<sequence>MQTTLTSSTISTICRQLLPVLLWFGCLSMAWGQCPAPTGLAVSNLTGTGATLAFTGPGAALSYTVSYTYPGGTTAVVVSPNPTAPPVSLTNLLPNTRYTVSVSSNCSGGGVSPASTLTFTTSVLNDEPCTAQVLPLSGATCQPTAGTLVGATTSPANGYSQAGCSNTRPFDVWYRFTTAATGPASTGATITVAGATAGELRLFAGGGCGAPLTEIACTAGTFTSQTAPPLVLGTLTPNTTYYLRVSQYNVGLGPFTICIADPPACGDPINVDLANITAATAQLQFLPGPGNLSYLVTYAPTAGGPATTLTPNPTTTPIQLTGLTPLTEYTVTLQAICASGGPGTIITRTFMSGNPQDEPAGAVALPLAATCQPVVGSLRQATATVPNGYGASPCSANSASSRDVWFSFTTAATGPGSRGITATVASPPNRVNGSFLRVFSSLNGANGPFTELGCSISDGLSVAPPLTVAGLSPGTTYFLAVSGGTTSYISGPSTISQFSICLTPAPACPAPTALQVTLLSRTEVRFDWQATGPGGTFIVEYGPAGFVPGTSAPGATRVPGLSSTTYTATALTPGQAYDFYVRRDCGADGPSTLSGPVSIQTQLLANDEPCGAIAVPMGGASCTAPVTGTLVGATQSVAALGLCGAQNPSRDVWFTFTTPATGAGSQGASIVVTGAAATHLAAGSAASCTGTFAQLGCTTGSSGPVGVAQAAAPLILRNLTPNTTYYVRVGYDEDLLGIPADTFAICISEPAACNNITNARVEALTASSARLMFSPAAGSTGYTVTLTSAGGFTSTFTTTARPIPLTGLLPSTTYTASIVSSCGSGQSLPVTLTFSTTPVGPVNEECAGALPVVCGQTIIASTFNAHPVTLPATSCGGSGSAGLFYRFVGTGDSIKLSTCRPLTDFPNSIRVFSGTCGALTCVGQSSGNSGCPANPEYGQYNFLSQLGTTYYIFVSARQSIPAFGTFELTLNCVPRIAICPPPTGLSVTTSFLNPLTGLDVSFTPGTPGVSSTTLTYVPTAGGPTVTVANVSSPLTITGLTPNTSYEVCLVSNCAGGTTSAPPLCATASTALPCAPATNLTLTPVAGRANTYSFAWTGPPNGRGYAVNYTASGGSLQVVPAPVISPVTLTLVPGVSYTFAVATDCGYNNGSSATTTLTAPLGTHSAALAAQLGLHPNPAHHEATLTLPGTLLLRRGAVVQLSNALGQVLQSTTLPASAADTSLTLSLATLPAGFYLVQVVTAQGLATKRLLVE</sequence>
<dbReference type="PANTHER" id="PTHR46708">
    <property type="entry name" value="TENASCIN"/>
    <property type="match status" value="1"/>
</dbReference>
<evidence type="ECO:0000259" key="2">
    <source>
        <dbReference type="PROSITE" id="PS50853"/>
    </source>
</evidence>
<dbReference type="EMBL" id="JAUQSY010000002">
    <property type="protein sequence ID" value="MDO7873633.1"/>
    <property type="molecule type" value="Genomic_DNA"/>
</dbReference>
<dbReference type="SMART" id="SM00060">
    <property type="entry name" value="FN3"/>
    <property type="match status" value="7"/>
</dbReference>
<dbReference type="NCBIfam" id="TIGR04183">
    <property type="entry name" value="Por_Secre_tail"/>
    <property type="match status" value="1"/>
</dbReference>
<dbReference type="SUPFAM" id="SSF49265">
    <property type="entry name" value="Fibronectin type III"/>
    <property type="match status" value="5"/>
</dbReference>
<feature type="domain" description="Fibronectin type-III" evidence="2">
    <location>
        <begin position="755"/>
        <end position="840"/>
    </location>
</feature>
<dbReference type="InterPro" id="IPR050991">
    <property type="entry name" value="ECM_Regulatory_Proteins"/>
</dbReference>
<keyword evidence="4" id="KW-1185">Reference proteome</keyword>
<comment type="caution">
    <text evidence="3">The sequence shown here is derived from an EMBL/GenBank/DDBJ whole genome shotgun (WGS) entry which is preliminary data.</text>
</comment>
<protein>
    <submittedName>
        <fullName evidence="3">Fibronectin type III domain-containing protein</fullName>
    </submittedName>
</protein>
<name>A0ABT9B619_9BACT</name>
<feature type="domain" description="Fibronectin type-III" evidence="2">
    <location>
        <begin position="36"/>
        <end position="126"/>
    </location>
</feature>
<dbReference type="Pfam" id="PF23759">
    <property type="entry name" value="GBD_T9SS_assoc"/>
    <property type="match status" value="1"/>
</dbReference>
<dbReference type="InterPro" id="IPR036116">
    <property type="entry name" value="FN3_sf"/>
</dbReference>
<dbReference type="InterPro" id="IPR056600">
    <property type="entry name" value="GBD_T9SS_assoc"/>
</dbReference>
<dbReference type="InterPro" id="IPR013783">
    <property type="entry name" value="Ig-like_fold"/>
</dbReference>
<dbReference type="PROSITE" id="PS50853">
    <property type="entry name" value="FN3"/>
    <property type="match status" value="5"/>
</dbReference>
<accession>A0ABT9B619</accession>
<reference evidence="3" key="1">
    <citation type="submission" date="2023-07" db="EMBL/GenBank/DDBJ databases">
        <authorList>
            <person name="Kim M.K."/>
        </authorList>
    </citation>
    <scope>NUCLEOTIDE SEQUENCE</scope>
    <source>
        <strain evidence="3">ASUV-10-1</strain>
    </source>
</reference>
<gene>
    <name evidence="3" type="ORF">Q5H93_02730</name>
</gene>
<evidence type="ECO:0000256" key="1">
    <source>
        <dbReference type="ARBA" id="ARBA00022737"/>
    </source>
</evidence>